<dbReference type="AlphaFoldDB" id="A0A8X7TNC8"/>
<reference evidence="2 3" key="1">
    <citation type="submission" date="2020-02" db="EMBL/GenBank/DDBJ databases">
        <authorList>
            <person name="Ma Q."/>
            <person name="Huang Y."/>
            <person name="Song X."/>
            <person name="Pei D."/>
        </authorList>
    </citation>
    <scope>NUCLEOTIDE SEQUENCE [LARGE SCALE GENOMIC DNA]</scope>
    <source>
        <strain evidence="2">Sxm20200214</strain>
        <tissue evidence="2">Leaf</tissue>
    </source>
</reference>
<protein>
    <submittedName>
        <fullName evidence="2">Uncharacterized protein</fullName>
    </submittedName>
</protein>
<organism evidence="2 3">
    <name type="scientific">Brassica carinata</name>
    <name type="common">Ethiopian mustard</name>
    <name type="synonym">Abyssinian cabbage</name>
    <dbReference type="NCBI Taxonomy" id="52824"/>
    <lineage>
        <taxon>Eukaryota</taxon>
        <taxon>Viridiplantae</taxon>
        <taxon>Streptophyta</taxon>
        <taxon>Embryophyta</taxon>
        <taxon>Tracheophyta</taxon>
        <taxon>Spermatophyta</taxon>
        <taxon>Magnoliopsida</taxon>
        <taxon>eudicotyledons</taxon>
        <taxon>Gunneridae</taxon>
        <taxon>Pentapetalae</taxon>
        <taxon>rosids</taxon>
        <taxon>malvids</taxon>
        <taxon>Brassicales</taxon>
        <taxon>Brassicaceae</taxon>
        <taxon>Brassiceae</taxon>
        <taxon>Brassica</taxon>
    </lineage>
</organism>
<proteinExistence type="predicted"/>
<dbReference type="EMBL" id="JAAMPC010000017">
    <property type="protein sequence ID" value="KAG2247531.1"/>
    <property type="molecule type" value="Genomic_DNA"/>
</dbReference>
<evidence type="ECO:0000313" key="2">
    <source>
        <dbReference type="EMBL" id="KAG2247531.1"/>
    </source>
</evidence>
<gene>
    <name evidence="2" type="ORF">Bca52824_087159</name>
</gene>
<evidence type="ECO:0000256" key="1">
    <source>
        <dbReference type="SAM" id="MobiDB-lite"/>
    </source>
</evidence>
<name>A0A8X7TNC8_BRACI</name>
<evidence type="ECO:0000313" key="3">
    <source>
        <dbReference type="Proteomes" id="UP000886595"/>
    </source>
</evidence>
<dbReference type="Proteomes" id="UP000886595">
    <property type="component" value="Unassembled WGS sequence"/>
</dbReference>
<feature type="region of interest" description="Disordered" evidence="1">
    <location>
        <begin position="1"/>
        <end position="26"/>
    </location>
</feature>
<dbReference type="OrthoDB" id="1113395at2759"/>
<sequence>MPVDSVTLRARSAEGGPSEDDDSKAEFFPTTFYPDGIFEELPQLHPDLLRPAFLAGQDWEGVEMTKSTPGSVKRVLRAAGAVGVTFLVPTEAETLVSSIAVPGGYANPIFRKTLVAGSPSRD</sequence>
<comment type="caution">
    <text evidence="2">The sequence shown here is derived from an EMBL/GenBank/DDBJ whole genome shotgun (WGS) entry which is preliminary data.</text>
</comment>
<accession>A0A8X7TNC8</accession>
<keyword evidence="3" id="KW-1185">Reference proteome</keyword>